<keyword evidence="3" id="KW-1185">Reference proteome</keyword>
<dbReference type="Pfam" id="PF00462">
    <property type="entry name" value="Glutaredoxin"/>
    <property type="match status" value="1"/>
</dbReference>
<name>A0A2Y9C0Y7_9MICO</name>
<dbReference type="SUPFAM" id="SSF52833">
    <property type="entry name" value="Thioredoxin-like"/>
    <property type="match status" value="1"/>
</dbReference>
<feature type="domain" description="Glutaredoxin" evidence="1">
    <location>
        <begin position="24"/>
        <end position="82"/>
    </location>
</feature>
<dbReference type="Proteomes" id="UP000250028">
    <property type="component" value="Unassembled WGS sequence"/>
</dbReference>
<evidence type="ECO:0000313" key="3">
    <source>
        <dbReference type="Proteomes" id="UP000250028"/>
    </source>
</evidence>
<gene>
    <name evidence="2" type="ORF">SAMN04489750_0618</name>
</gene>
<sequence>MQLQLSGGRNVRRGGLVDHLVSDVTIYWRPGCGFCAKLEDTISAVRDNATWHNIWQDEDAAAFVRSVNNGNEIVPTVVIDGQAHTNPEPALVLAALTGD</sequence>
<dbReference type="EMBL" id="UESZ01000001">
    <property type="protein sequence ID" value="SSA33343.1"/>
    <property type="molecule type" value="Genomic_DNA"/>
</dbReference>
<evidence type="ECO:0000313" key="2">
    <source>
        <dbReference type="EMBL" id="SSA33343.1"/>
    </source>
</evidence>
<dbReference type="Gene3D" id="3.40.30.10">
    <property type="entry name" value="Glutaredoxin"/>
    <property type="match status" value="1"/>
</dbReference>
<evidence type="ECO:0000259" key="1">
    <source>
        <dbReference type="Pfam" id="PF00462"/>
    </source>
</evidence>
<dbReference type="InterPro" id="IPR002109">
    <property type="entry name" value="Glutaredoxin"/>
</dbReference>
<organism evidence="2 3">
    <name type="scientific">Branchiibius hedensis</name>
    <dbReference type="NCBI Taxonomy" id="672460"/>
    <lineage>
        <taxon>Bacteria</taxon>
        <taxon>Bacillati</taxon>
        <taxon>Actinomycetota</taxon>
        <taxon>Actinomycetes</taxon>
        <taxon>Micrococcales</taxon>
        <taxon>Dermacoccaceae</taxon>
        <taxon>Branchiibius</taxon>
    </lineage>
</organism>
<accession>A0A2Y9C0Y7</accession>
<dbReference type="InterPro" id="IPR036249">
    <property type="entry name" value="Thioredoxin-like_sf"/>
</dbReference>
<dbReference type="AlphaFoldDB" id="A0A2Y9C0Y7"/>
<proteinExistence type="predicted"/>
<protein>
    <submittedName>
        <fullName evidence="2">Glutaredoxin-like protein</fullName>
    </submittedName>
</protein>
<reference evidence="3" key="1">
    <citation type="submission" date="2016-10" db="EMBL/GenBank/DDBJ databases">
        <authorList>
            <person name="Varghese N."/>
            <person name="Submissions S."/>
        </authorList>
    </citation>
    <scope>NUCLEOTIDE SEQUENCE [LARGE SCALE GENOMIC DNA]</scope>
    <source>
        <strain evidence="3">DSM 22951</strain>
    </source>
</reference>
<dbReference type="OrthoDB" id="8991911at2"/>